<keyword evidence="1" id="KW-0533">Nickel</keyword>
<gene>
    <name evidence="2" type="ORF">SAMEA4364220_01749</name>
</gene>
<name>A0A239U2L1_9FIRM</name>
<proteinExistence type="predicted"/>
<dbReference type="GeneID" id="78507740"/>
<accession>A0A239U2L1</accession>
<dbReference type="eggNOG" id="COG1641">
    <property type="taxonomic scope" value="Bacteria"/>
</dbReference>
<evidence type="ECO:0000313" key="3">
    <source>
        <dbReference type="Proteomes" id="UP000215383"/>
    </source>
</evidence>
<sequence>MANYNIDKLITLSCNIDDFNPQNYEYITEKLFQNGALDVWLTPIYMKKSRTANTLSVLIKPEDKEKCLDIIFSETSTLGIREEAIIRYSLNREFKIIDTPYGKISCKIAKKNNEILNISAEYEDCKKAAKKYNVPLKKVQQTALFLINEELQNE</sequence>
<dbReference type="Gene3D" id="3.10.20.300">
    <property type="entry name" value="mk0293 like domain"/>
    <property type="match status" value="1"/>
</dbReference>
<dbReference type="OrthoDB" id="9765625at2"/>
<dbReference type="AlphaFoldDB" id="A0A239U2L1"/>
<keyword evidence="3" id="KW-1185">Reference proteome</keyword>
<dbReference type="InterPro" id="IPR002822">
    <property type="entry name" value="Ni_insertion"/>
</dbReference>
<evidence type="ECO:0000256" key="1">
    <source>
        <dbReference type="ARBA" id="ARBA00022596"/>
    </source>
</evidence>
<dbReference type="RefSeq" id="WP_027890039.1">
    <property type="nucleotide sequence ID" value="NZ_CALXYH010000018.1"/>
</dbReference>
<protein>
    <submittedName>
        <fullName evidence="2">Protein of uncharacterized function DUF111</fullName>
    </submittedName>
</protein>
<dbReference type="EMBL" id="LT906446">
    <property type="protein sequence ID" value="SNV03314.1"/>
    <property type="molecule type" value="Genomic_DNA"/>
</dbReference>
<evidence type="ECO:0000313" key="2">
    <source>
        <dbReference type="EMBL" id="SNV03314.1"/>
    </source>
</evidence>
<dbReference type="Pfam" id="PF01969">
    <property type="entry name" value="Ni_insertion"/>
    <property type="match status" value="1"/>
</dbReference>
<dbReference type="Proteomes" id="UP000215383">
    <property type="component" value="Chromosome 1"/>
</dbReference>
<reference evidence="2 3" key="1">
    <citation type="submission" date="2017-06" db="EMBL/GenBank/DDBJ databases">
        <authorList>
            <consortium name="Pathogen Informatics"/>
        </authorList>
    </citation>
    <scope>NUCLEOTIDE SEQUENCE [LARGE SCALE GENOMIC DNA]</scope>
    <source>
        <strain evidence="2 3">NCTC10570</strain>
    </source>
</reference>
<organism evidence="2 3">
    <name type="scientific">Megamonas hypermegale</name>
    <dbReference type="NCBI Taxonomy" id="158847"/>
    <lineage>
        <taxon>Bacteria</taxon>
        <taxon>Bacillati</taxon>
        <taxon>Bacillota</taxon>
        <taxon>Negativicutes</taxon>
        <taxon>Selenomonadales</taxon>
        <taxon>Selenomonadaceae</taxon>
        <taxon>Megamonas</taxon>
    </lineage>
</organism>
<dbReference type="PANTHER" id="PTHR36566:SF1">
    <property type="entry name" value="PYRIDINIUM-3,5-BISTHIOCARBOXYLIC ACID MONONUCLEOTIDE NICKEL INSERTION PROTEIN"/>
    <property type="match status" value="1"/>
</dbReference>
<dbReference type="PANTHER" id="PTHR36566">
    <property type="entry name" value="NICKEL INSERTION PROTEIN-RELATED"/>
    <property type="match status" value="1"/>
</dbReference>
<dbReference type="Gene3D" id="3.30.70.1380">
    <property type="entry name" value="Transcriptional regulatory protein pf0864 domain like"/>
    <property type="match status" value="1"/>
</dbReference>